<protein>
    <submittedName>
        <fullName evidence="2">Uncharacterized protein</fullName>
    </submittedName>
</protein>
<organism evidence="2 3">
    <name type="scientific">Protopolystoma xenopodis</name>
    <dbReference type="NCBI Taxonomy" id="117903"/>
    <lineage>
        <taxon>Eukaryota</taxon>
        <taxon>Metazoa</taxon>
        <taxon>Spiralia</taxon>
        <taxon>Lophotrochozoa</taxon>
        <taxon>Platyhelminthes</taxon>
        <taxon>Monogenea</taxon>
        <taxon>Polyopisthocotylea</taxon>
        <taxon>Polystomatidea</taxon>
        <taxon>Polystomatidae</taxon>
        <taxon>Protopolystoma</taxon>
    </lineage>
</organism>
<reference evidence="2" key="1">
    <citation type="submission" date="2018-11" db="EMBL/GenBank/DDBJ databases">
        <authorList>
            <consortium name="Pathogen Informatics"/>
        </authorList>
    </citation>
    <scope>NUCLEOTIDE SEQUENCE</scope>
</reference>
<dbReference type="AlphaFoldDB" id="A0A3S5BSQ3"/>
<feature type="region of interest" description="Disordered" evidence="1">
    <location>
        <begin position="139"/>
        <end position="189"/>
    </location>
</feature>
<accession>A0A3S5BSQ3</accession>
<evidence type="ECO:0000313" key="2">
    <source>
        <dbReference type="EMBL" id="VEL16609.1"/>
    </source>
</evidence>
<dbReference type="Proteomes" id="UP000784294">
    <property type="component" value="Unassembled WGS sequence"/>
</dbReference>
<name>A0A3S5BSQ3_9PLAT</name>
<feature type="compositionally biased region" description="Basic and acidic residues" evidence="1">
    <location>
        <begin position="164"/>
        <end position="182"/>
    </location>
</feature>
<sequence length="330" mass="35537">MQKPIQNPAVASTQSVAEGDQTNTTASATATQRAPEALEEEGAAASAPPCPAGLPACPTLSPSLPPRPLPGRPAGWFAISSSRLHYRGCFHLSGRLLCSHPTMGLVSCRSGCLSNLIGWRSYQLIGRQVTVSVVQPSLAQPSPAQPSPARLGSARLAQAKASTCRRERNSETTRLRRERDSSTEAGARQLELVRPRRYLPRLSGRRDAIDRRPKRRNIHTLSRPILNLLDKRACVRACVRAAGASSSTALTDPDRSTTCPRGCSPTRPLSADTNSEMPVTIRLSSHPLPSLPPPPLEAGPSFQAFQTIIEANSHSHVGAWVARLVANWKR</sequence>
<evidence type="ECO:0000256" key="1">
    <source>
        <dbReference type="SAM" id="MobiDB-lite"/>
    </source>
</evidence>
<proteinExistence type="predicted"/>
<comment type="caution">
    <text evidence="2">The sequence shown here is derived from an EMBL/GenBank/DDBJ whole genome shotgun (WGS) entry which is preliminary data.</text>
</comment>
<evidence type="ECO:0000313" key="3">
    <source>
        <dbReference type="Proteomes" id="UP000784294"/>
    </source>
</evidence>
<gene>
    <name evidence="2" type="ORF">PXEA_LOCUS10049</name>
</gene>
<feature type="region of interest" description="Disordered" evidence="1">
    <location>
        <begin position="1"/>
        <end position="48"/>
    </location>
</feature>
<feature type="compositionally biased region" description="Low complexity" evidence="1">
    <location>
        <begin position="22"/>
        <end position="35"/>
    </location>
</feature>
<dbReference type="EMBL" id="CAAALY010029151">
    <property type="protein sequence ID" value="VEL16609.1"/>
    <property type="molecule type" value="Genomic_DNA"/>
</dbReference>
<feature type="region of interest" description="Disordered" evidence="1">
    <location>
        <begin position="247"/>
        <end position="273"/>
    </location>
</feature>
<keyword evidence="3" id="KW-1185">Reference proteome</keyword>